<proteinExistence type="predicted"/>
<organism evidence="2 3">
    <name type="scientific">Lolium multiflorum</name>
    <name type="common">Italian ryegrass</name>
    <name type="synonym">Lolium perenne subsp. multiflorum</name>
    <dbReference type="NCBI Taxonomy" id="4521"/>
    <lineage>
        <taxon>Eukaryota</taxon>
        <taxon>Viridiplantae</taxon>
        <taxon>Streptophyta</taxon>
        <taxon>Embryophyta</taxon>
        <taxon>Tracheophyta</taxon>
        <taxon>Spermatophyta</taxon>
        <taxon>Magnoliopsida</taxon>
        <taxon>Liliopsida</taxon>
        <taxon>Poales</taxon>
        <taxon>Poaceae</taxon>
        <taxon>BOP clade</taxon>
        <taxon>Pooideae</taxon>
        <taxon>Poodae</taxon>
        <taxon>Poeae</taxon>
        <taxon>Poeae Chloroplast Group 2 (Poeae type)</taxon>
        <taxon>Loliodinae</taxon>
        <taxon>Loliinae</taxon>
        <taxon>Lolium</taxon>
    </lineage>
</organism>
<dbReference type="AlphaFoldDB" id="A0AAD8W4L3"/>
<feature type="compositionally biased region" description="Basic residues" evidence="1">
    <location>
        <begin position="59"/>
        <end position="73"/>
    </location>
</feature>
<dbReference type="Proteomes" id="UP001231189">
    <property type="component" value="Unassembled WGS sequence"/>
</dbReference>
<protein>
    <submittedName>
        <fullName evidence="2">Uncharacterized protein</fullName>
    </submittedName>
</protein>
<evidence type="ECO:0000313" key="2">
    <source>
        <dbReference type="EMBL" id="KAK1641765.1"/>
    </source>
</evidence>
<gene>
    <name evidence="2" type="ORF">QYE76_059570</name>
</gene>
<reference evidence="2" key="1">
    <citation type="submission" date="2023-07" db="EMBL/GenBank/DDBJ databases">
        <title>A chromosome-level genome assembly of Lolium multiflorum.</title>
        <authorList>
            <person name="Chen Y."/>
            <person name="Copetti D."/>
            <person name="Kolliker R."/>
            <person name="Studer B."/>
        </authorList>
    </citation>
    <scope>NUCLEOTIDE SEQUENCE</scope>
    <source>
        <strain evidence="2">02402/16</strain>
        <tissue evidence="2">Leaf</tissue>
    </source>
</reference>
<keyword evidence="3" id="KW-1185">Reference proteome</keyword>
<feature type="region of interest" description="Disordered" evidence="1">
    <location>
        <begin position="27"/>
        <end position="73"/>
    </location>
</feature>
<evidence type="ECO:0000313" key="3">
    <source>
        <dbReference type="Proteomes" id="UP001231189"/>
    </source>
</evidence>
<name>A0AAD8W4L3_LOLMU</name>
<sequence length="73" mass="8586">MDAAAEGSPGQQLDLRSWFWTARLRGTEEEEDAGRETSPRRSASSRRQMAWRSGTRERARSRRHRGTFHDRKR</sequence>
<comment type="caution">
    <text evidence="2">The sequence shown here is derived from an EMBL/GenBank/DDBJ whole genome shotgun (WGS) entry which is preliminary data.</text>
</comment>
<dbReference type="EMBL" id="JAUUTY010000004">
    <property type="protein sequence ID" value="KAK1641765.1"/>
    <property type="molecule type" value="Genomic_DNA"/>
</dbReference>
<accession>A0AAD8W4L3</accession>
<evidence type="ECO:0000256" key="1">
    <source>
        <dbReference type="SAM" id="MobiDB-lite"/>
    </source>
</evidence>